<dbReference type="InterPro" id="IPR001339">
    <property type="entry name" value="mRNA_cap_enzyme_adenylation"/>
</dbReference>
<dbReference type="GO" id="GO:0004482">
    <property type="term" value="F:mRNA 5'-cap (guanine-N7-)-methyltransferase activity"/>
    <property type="evidence" value="ECO:0007669"/>
    <property type="project" value="UniProtKB-EC"/>
</dbReference>
<evidence type="ECO:0000256" key="3">
    <source>
        <dbReference type="ARBA" id="ARBA00022679"/>
    </source>
</evidence>
<keyword evidence="2" id="KW-0489">Methyltransferase</keyword>
<dbReference type="InterPro" id="IPR012340">
    <property type="entry name" value="NA-bd_OB-fold"/>
</dbReference>
<reference evidence="7" key="1">
    <citation type="journal article" date="2020" name="Nature">
        <title>Giant virus diversity and host interactions through global metagenomics.</title>
        <authorList>
            <person name="Schulz F."/>
            <person name="Roux S."/>
            <person name="Paez-Espino D."/>
            <person name="Jungbluth S."/>
            <person name="Walsh D.A."/>
            <person name="Denef V.J."/>
            <person name="McMahon K.D."/>
            <person name="Konstantinidis K.T."/>
            <person name="Eloe-Fadrosh E.A."/>
            <person name="Kyrpides N.C."/>
            <person name="Woyke T."/>
        </authorList>
    </citation>
    <scope>NUCLEOTIDE SEQUENCE</scope>
    <source>
        <strain evidence="7">GVMAG-S-1040241-154</strain>
    </source>
</reference>
<dbReference type="GO" id="GO:0005524">
    <property type="term" value="F:ATP binding"/>
    <property type="evidence" value="ECO:0007669"/>
    <property type="project" value="InterPro"/>
</dbReference>
<protein>
    <recommendedName>
        <fullName evidence="1">mRNA (guanine-N(7))-methyltransferase</fullName>
        <ecNumber evidence="1">2.1.1.56</ecNumber>
    </recommendedName>
</protein>
<dbReference type="SUPFAM" id="SSF56091">
    <property type="entry name" value="DNA ligase/mRNA capping enzyme, catalytic domain"/>
    <property type="match status" value="1"/>
</dbReference>
<evidence type="ECO:0000256" key="4">
    <source>
        <dbReference type="ARBA" id="ARBA00022691"/>
    </source>
</evidence>
<dbReference type="AlphaFoldDB" id="A0A6C0JP37"/>
<dbReference type="Gene3D" id="2.40.50.140">
    <property type="entry name" value="Nucleic acid-binding proteins"/>
    <property type="match status" value="1"/>
</dbReference>
<dbReference type="Pfam" id="PF01331">
    <property type="entry name" value="mRNA_cap_enzyme"/>
    <property type="match status" value="1"/>
</dbReference>
<dbReference type="EMBL" id="MN740684">
    <property type="protein sequence ID" value="QHU07502.1"/>
    <property type="molecule type" value="Genomic_DNA"/>
</dbReference>
<accession>A0A6C0JP37</accession>
<keyword evidence="4" id="KW-0949">S-adenosyl-L-methionine</keyword>
<feature type="domain" description="MRNA cap 0 methyltransferase" evidence="6">
    <location>
        <begin position="668"/>
        <end position="993"/>
    </location>
</feature>
<organism evidence="7">
    <name type="scientific">viral metagenome</name>
    <dbReference type="NCBI Taxonomy" id="1070528"/>
    <lineage>
        <taxon>unclassified sequences</taxon>
        <taxon>metagenomes</taxon>
        <taxon>organismal metagenomes</taxon>
    </lineage>
</organism>
<keyword evidence="3" id="KW-0808">Transferase</keyword>
<dbReference type="Pfam" id="PF03291">
    <property type="entry name" value="mRNA_G-N7_MeTrfase"/>
    <property type="match status" value="1"/>
</dbReference>
<proteinExistence type="predicted"/>
<evidence type="ECO:0000259" key="6">
    <source>
        <dbReference type="PROSITE" id="PS51562"/>
    </source>
</evidence>
<sequence length="993" mass="116010">MEFSKDSELLTVINNSIDLLDVDDNKLIISFNNNGLNWSDIEFNNFIIANSNNKKLKEVIEEEVLEIISDNDDILNIKNMSNIALYCNSENYQSIKKFYWSKKKSIINNEINNLFDYSLNLSLVENKTFNIKPDNWNISRKKYIISKKIKYVDEINNIEYIVKLVKKNKENDLFNSLKESNIIKESQIYEFEVLVNNNIDAINILQSIINMLKYITLHPNILLKNEQNLILQEYHKLVKDDIKINSYNKKDFVPLLTPKPITLEKNNLIDPKEFGVVSILSGYTVTEKADGERLLMYVNDKGNIYLINNTYNIIDTGLISQSNLYNSLIDGEYVSCNKRTDDSSKNLFAAFDMYYIKGKNITNLPLIEDSDKKNSRYNYLKFASNYIDSSKSTIEFIVKKFYYNDDKSSILSYCNQILSNHKSYPYEIDGLIFTPSKLALYSYYSNKPMPLTDNVRWDRLFKWKPPDQNTIDFLVKFGKVFNENGQKYREIKLYVGYNSNQWEDIGPYKGLRLRYDHKYSKEQKKNYTSYKPTLFKPNIYYASGVEIAYVKIDRNGNIKTSDNDNIEDNSIVEFSYDNNDKVYISHRWNPLRVRDDKTRLYRKGEISKTMNDLNTAINVWRSIHNSVTYSMIMGNQTINHNNLLDSNVERILESGDVYYSRNIPRESLLSINMLNFHNQCIKKKLYEFSKDRNSLLELCGGEGGDMNRWLDYQYSFILSIDLVKQNIYNPRSGGYSRMLKRKNQYKRISSSDKAYFPDMVFAVGDCSLPINTGEAAKVAGDEESENILKIIMNRNYNNQHHLRHIAGKGANKFSVCSCQFAIHYFFQTEEKLNGFFSNVSTNLKKDGIFFATFMDGTIVLNELNSNGGDIIKGTRIMNDNTEVNTWAIIRRFEIKNLDKYGKQIGVFIENTQRVIPEFLVDLELLINKAKEFNLELIETNTFETDFNSYKENIDLEKDSDTLTRIEKDIIELDANPVQKKFSFFNRYVIMKKI</sequence>
<dbReference type="GO" id="GO:0004484">
    <property type="term" value="F:mRNA guanylyltransferase activity"/>
    <property type="evidence" value="ECO:0007669"/>
    <property type="project" value="InterPro"/>
</dbReference>
<dbReference type="InterPro" id="IPR004971">
    <property type="entry name" value="mRNA_G-N7_MeTrfase_dom"/>
</dbReference>
<dbReference type="InterPro" id="IPR039753">
    <property type="entry name" value="RG7MT1"/>
</dbReference>
<dbReference type="Gene3D" id="3.30.470.30">
    <property type="entry name" value="DNA ligase/mRNA capping enzyme"/>
    <property type="match status" value="1"/>
</dbReference>
<dbReference type="PROSITE" id="PS51562">
    <property type="entry name" value="RNA_CAP0_MT"/>
    <property type="match status" value="1"/>
</dbReference>
<dbReference type="PANTHER" id="PTHR12189:SF2">
    <property type="entry name" value="MRNA CAP GUANINE-N7 METHYLTRANSFERASE"/>
    <property type="match status" value="1"/>
</dbReference>
<dbReference type="InterPro" id="IPR029063">
    <property type="entry name" value="SAM-dependent_MTases_sf"/>
</dbReference>
<evidence type="ECO:0000256" key="1">
    <source>
        <dbReference type="ARBA" id="ARBA00011926"/>
    </source>
</evidence>
<evidence type="ECO:0000313" key="7">
    <source>
        <dbReference type="EMBL" id="QHU07502.1"/>
    </source>
</evidence>
<keyword evidence="5" id="KW-0694">RNA-binding</keyword>
<dbReference type="PANTHER" id="PTHR12189">
    <property type="entry name" value="MRNA GUANINE-7- METHYLTRANSFERASE"/>
    <property type="match status" value="1"/>
</dbReference>
<name>A0A6C0JP37_9ZZZZ</name>
<dbReference type="GO" id="GO:0005634">
    <property type="term" value="C:nucleus"/>
    <property type="evidence" value="ECO:0007669"/>
    <property type="project" value="TreeGrafter"/>
</dbReference>
<dbReference type="GO" id="GO:0003723">
    <property type="term" value="F:RNA binding"/>
    <property type="evidence" value="ECO:0007669"/>
    <property type="project" value="UniProtKB-KW"/>
</dbReference>
<dbReference type="Gene3D" id="3.40.50.150">
    <property type="entry name" value="Vaccinia Virus protein VP39"/>
    <property type="match status" value="1"/>
</dbReference>
<dbReference type="SUPFAM" id="SSF53335">
    <property type="entry name" value="S-adenosyl-L-methionine-dependent methyltransferases"/>
    <property type="match status" value="1"/>
</dbReference>
<dbReference type="EC" id="2.1.1.56" evidence="1"/>
<evidence type="ECO:0000256" key="2">
    <source>
        <dbReference type="ARBA" id="ARBA00022603"/>
    </source>
</evidence>
<evidence type="ECO:0000256" key="5">
    <source>
        <dbReference type="ARBA" id="ARBA00022884"/>
    </source>
</evidence>